<evidence type="ECO:0000313" key="2">
    <source>
        <dbReference type="Proteomes" id="UP000015104"/>
    </source>
</evidence>
<name>T1KU34_TETUR</name>
<dbReference type="AlphaFoldDB" id="T1KU34"/>
<proteinExistence type="predicted"/>
<accession>T1KU34</accession>
<organism evidence="1 2">
    <name type="scientific">Tetranychus urticae</name>
    <name type="common">Two-spotted spider mite</name>
    <dbReference type="NCBI Taxonomy" id="32264"/>
    <lineage>
        <taxon>Eukaryota</taxon>
        <taxon>Metazoa</taxon>
        <taxon>Ecdysozoa</taxon>
        <taxon>Arthropoda</taxon>
        <taxon>Chelicerata</taxon>
        <taxon>Arachnida</taxon>
        <taxon>Acari</taxon>
        <taxon>Acariformes</taxon>
        <taxon>Trombidiformes</taxon>
        <taxon>Prostigmata</taxon>
        <taxon>Eleutherengona</taxon>
        <taxon>Raphignathae</taxon>
        <taxon>Tetranychoidea</taxon>
        <taxon>Tetranychidae</taxon>
        <taxon>Tetranychus</taxon>
    </lineage>
</organism>
<reference evidence="2" key="1">
    <citation type="submission" date="2011-08" db="EMBL/GenBank/DDBJ databases">
        <authorList>
            <person name="Rombauts S."/>
        </authorList>
    </citation>
    <scope>NUCLEOTIDE SEQUENCE</scope>
    <source>
        <strain evidence="2">London</strain>
    </source>
</reference>
<evidence type="ECO:0000313" key="1">
    <source>
        <dbReference type="EnsemblMetazoa" id="tetur21g01950.1"/>
    </source>
</evidence>
<dbReference type="Proteomes" id="UP000015104">
    <property type="component" value="Unassembled WGS sequence"/>
</dbReference>
<keyword evidence="2" id="KW-1185">Reference proteome</keyword>
<dbReference type="EMBL" id="CAEY01000548">
    <property type="status" value="NOT_ANNOTATED_CDS"/>
    <property type="molecule type" value="Genomic_DNA"/>
</dbReference>
<protein>
    <submittedName>
        <fullName evidence="1">Uncharacterized protein</fullName>
    </submittedName>
</protein>
<dbReference type="EnsemblMetazoa" id="tetur21g01950.1">
    <property type="protein sequence ID" value="tetur21g01950.1"/>
    <property type="gene ID" value="tetur21g01950"/>
</dbReference>
<reference evidence="1" key="2">
    <citation type="submission" date="2015-06" db="UniProtKB">
        <authorList>
            <consortium name="EnsemblMetazoa"/>
        </authorList>
    </citation>
    <scope>IDENTIFICATION</scope>
</reference>
<dbReference type="HOGENOM" id="CLU_381892_0_0_1"/>
<sequence length="725" mass="83337">MGKLSCIPIEFPEEIKARVDLMASEDHKPGYYFLFTKNVLFYHDEWEETFIRSGQCISSKGVNKWIVECTLINQGEVIKSYGGGPSCGVASDVCAYRLHQRLHWARPDYFMVCNVSGMLEKPPYGLSSIPGKFPKYLIGYPNVRVTSTCAQRKAKSYDLVEEANSWMRLLYNLHRRYYKLAKIGVCGEKYLDVVFNRAIRGVSPVAEPTYGPERSGVDLDHDIIRGLCANLRNFCDGRYFKSGGDERKAYTDIMYKLASEDEKFLELFVKIDVNYNCRRCVKGPHNNIYYLPMIIVDANNSFQYLLKRVDVLVKLQNLTCTNKTSYGICGGEMRSIFRCKILNLPRLLCFGMTTEVCKLVLVSELSLSSPLERATYYRLSSSNRFKCYKNSEGVLYGDKYRLPLPTDVFAGWHTYPTVKTTEEDHMYLSEVRLDQVAENVPEVELSMFFQPPQINNKMKWISNIGNVTKPEIIVYNQSDGSHSVGVNTLDLLSSAVANIEDHERKVLYIRDKTHCGIIGLSHERYFREVKQGCKMYLPDWKFNMKILCNPKMYFFYKLPLYSSNYTLLSDNLIVTNNLIMDDQTRILDISDVSDVYSRVTLGISAVNRDSILKAGGYISYKDLSTPVYDDLGLKRCVNCHSFKHLASSCVNVKRCEVCAESHPRECPFRNWLGQRNCASCDGMLSIGHHTYSTSCPTLQFRVRKLVKEIRLNYEWIVIPEDPRFY</sequence>